<gene>
    <name evidence="2" type="ORF">SMAR0320_LOCUS22461</name>
</gene>
<keyword evidence="1" id="KW-0732">Signal</keyword>
<proteinExistence type="predicted"/>
<protein>
    <submittedName>
        <fullName evidence="2">Uncharacterized protein</fullName>
    </submittedName>
</protein>
<evidence type="ECO:0000256" key="1">
    <source>
        <dbReference type="SAM" id="SignalP"/>
    </source>
</evidence>
<dbReference type="EMBL" id="HBGZ01031480">
    <property type="protein sequence ID" value="CAD9629657.1"/>
    <property type="molecule type" value="Transcribed_RNA"/>
</dbReference>
<name>A0A7S2Q153_9STRA</name>
<dbReference type="AlphaFoldDB" id="A0A7S2Q153"/>
<reference evidence="2" key="1">
    <citation type="submission" date="2021-01" db="EMBL/GenBank/DDBJ databases">
        <authorList>
            <person name="Corre E."/>
            <person name="Pelletier E."/>
            <person name="Niang G."/>
            <person name="Scheremetjew M."/>
            <person name="Finn R."/>
            <person name="Kale V."/>
            <person name="Holt S."/>
            <person name="Cochrane G."/>
            <person name="Meng A."/>
            <person name="Brown T."/>
            <person name="Cohen L."/>
        </authorList>
    </citation>
    <scope>NUCLEOTIDE SEQUENCE</scope>
    <source>
        <strain evidence="2">SM1012Den-03</strain>
    </source>
</reference>
<accession>A0A7S2Q153</accession>
<feature type="chain" id="PRO_5031057792" evidence="1">
    <location>
        <begin position="21"/>
        <end position="173"/>
    </location>
</feature>
<sequence length="173" mass="19856">MSRYTSRAILIAAAMATASAFAPSGFTSRISSELHLENHIADMIDHEVDRLQNIGLWRQKEAEKHKKWAEMEPSLPKGFDFNTVTEFQPNSDAAKKIQMRKDRRMARDDPMRYCADRCVSTGNCQVWEDMFDLSAKEVMAFCEECVLSEEEEPCDVPEKFLDNAGKNSWELRP</sequence>
<feature type="signal peptide" evidence="1">
    <location>
        <begin position="1"/>
        <end position="20"/>
    </location>
</feature>
<organism evidence="2">
    <name type="scientific">Skeletonema marinoi</name>
    <dbReference type="NCBI Taxonomy" id="267567"/>
    <lineage>
        <taxon>Eukaryota</taxon>
        <taxon>Sar</taxon>
        <taxon>Stramenopiles</taxon>
        <taxon>Ochrophyta</taxon>
        <taxon>Bacillariophyta</taxon>
        <taxon>Coscinodiscophyceae</taxon>
        <taxon>Thalassiosirophycidae</taxon>
        <taxon>Thalassiosirales</taxon>
        <taxon>Skeletonemataceae</taxon>
        <taxon>Skeletonema</taxon>
        <taxon>Skeletonema marinoi-dohrnii complex</taxon>
    </lineage>
</organism>
<evidence type="ECO:0000313" key="2">
    <source>
        <dbReference type="EMBL" id="CAD9629657.1"/>
    </source>
</evidence>